<comment type="caution">
    <text evidence="1">The sequence shown here is derived from an EMBL/GenBank/DDBJ whole genome shotgun (WGS) entry which is preliminary data.</text>
</comment>
<dbReference type="Proteomes" id="UP000317893">
    <property type="component" value="Unassembled WGS sequence"/>
</dbReference>
<accession>A0A542DVV2</accession>
<name>A0A542DVV2_9MICO</name>
<dbReference type="RefSeq" id="WP_141846139.1">
    <property type="nucleotide sequence ID" value="NZ_BAAAPR010000006.1"/>
</dbReference>
<dbReference type="EMBL" id="VFMN01000001">
    <property type="protein sequence ID" value="TQJ07239.1"/>
    <property type="molecule type" value="Genomic_DNA"/>
</dbReference>
<evidence type="ECO:0000313" key="1">
    <source>
        <dbReference type="EMBL" id="TQJ07239.1"/>
    </source>
</evidence>
<sequence length="105" mass="12123">MPTPACKHDGQTAEREHIGMPGGFYLDWDALRVESQLVMLESGKMEPLLDLTLRLMEREGEPFRVWLTAEDAKVLLHQLTRYVNAMTTLKSRTWFDAETVMEANR</sequence>
<dbReference type="AlphaFoldDB" id="A0A542DVV2"/>
<evidence type="ECO:0000313" key="2">
    <source>
        <dbReference type="Proteomes" id="UP000317893"/>
    </source>
</evidence>
<organism evidence="1 2">
    <name type="scientific">Lapillicoccus jejuensis</name>
    <dbReference type="NCBI Taxonomy" id="402171"/>
    <lineage>
        <taxon>Bacteria</taxon>
        <taxon>Bacillati</taxon>
        <taxon>Actinomycetota</taxon>
        <taxon>Actinomycetes</taxon>
        <taxon>Micrococcales</taxon>
        <taxon>Intrasporangiaceae</taxon>
        <taxon>Lapillicoccus</taxon>
    </lineage>
</organism>
<gene>
    <name evidence="1" type="ORF">FB458_0297</name>
</gene>
<proteinExistence type="predicted"/>
<reference evidence="1 2" key="1">
    <citation type="submission" date="2019-06" db="EMBL/GenBank/DDBJ databases">
        <title>Sequencing the genomes of 1000 actinobacteria strains.</title>
        <authorList>
            <person name="Klenk H.-P."/>
        </authorList>
    </citation>
    <scope>NUCLEOTIDE SEQUENCE [LARGE SCALE GENOMIC DNA]</scope>
    <source>
        <strain evidence="1 2">DSM 18607</strain>
    </source>
</reference>
<keyword evidence="2" id="KW-1185">Reference proteome</keyword>
<protein>
    <submittedName>
        <fullName evidence="1">Uncharacterized protein</fullName>
    </submittedName>
</protein>